<evidence type="ECO:0000256" key="5">
    <source>
        <dbReference type="ARBA" id="ARBA00023157"/>
    </source>
</evidence>
<dbReference type="SUPFAM" id="SSF50022">
    <property type="entry name" value="ISP domain"/>
    <property type="match status" value="1"/>
</dbReference>
<dbReference type="GO" id="GO:0005737">
    <property type="term" value="C:cytoplasm"/>
    <property type="evidence" value="ECO:0007669"/>
    <property type="project" value="TreeGrafter"/>
</dbReference>
<dbReference type="PROSITE" id="PS51296">
    <property type="entry name" value="RIESKE"/>
    <property type="match status" value="1"/>
</dbReference>
<feature type="domain" description="Rieske" evidence="6">
    <location>
        <begin position="422"/>
        <end position="508"/>
    </location>
</feature>
<evidence type="ECO:0000256" key="1">
    <source>
        <dbReference type="ARBA" id="ARBA00022714"/>
    </source>
</evidence>
<keyword evidence="3" id="KW-0408">Iron</keyword>
<name>A0A0V8JE59_9BACL</name>
<accession>A0A0V8JE59</accession>
<dbReference type="PANTHER" id="PTHR13847">
    <property type="entry name" value="SARCOSINE DEHYDROGENASE-RELATED"/>
    <property type="match status" value="1"/>
</dbReference>
<dbReference type="InterPro" id="IPR006076">
    <property type="entry name" value="FAD-dep_OxRdtase"/>
</dbReference>
<dbReference type="EMBL" id="LNQN01000001">
    <property type="protein sequence ID" value="KSU85326.1"/>
    <property type="molecule type" value="Genomic_DNA"/>
</dbReference>
<dbReference type="GO" id="GO:0004497">
    <property type="term" value="F:monooxygenase activity"/>
    <property type="evidence" value="ECO:0007669"/>
    <property type="project" value="UniProtKB-ARBA"/>
</dbReference>
<dbReference type="AlphaFoldDB" id="A0A0V8JE59"/>
<dbReference type="Gene3D" id="3.50.50.60">
    <property type="entry name" value="FAD/NAD(P)-binding domain"/>
    <property type="match status" value="1"/>
</dbReference>
<keyword evidence="8" id="KW-1185">Reference proteome</keyword>
<evidence type="ECO:0000313" key="8">
    <source>
        <dbReference type="Proteomes" id="UP000054099"/>
    </source>
</evidence>
<dbReference type="Pfam" id="PF00355">
    <property type="entry name" value="Rieske"/>
    <property type="match status" value="1"/>
</dbReference>
<dbReference type="InterPro" id="IPR017941">
    <property type="entry name" value="Rieske_2Fe-2S"/>
</dbReference>
<evidence type="ECO:0000313" key="7">
    <source>
        <dbReference type="EMBL" id="KSU85326.1"/>
    </source>
</evidence>
<dbReference type="GO" id="GO:0046872">
    <property type="term" value="F:metal ion binding"/>
    <property type="evidence" value="ECO:0007669"/>
    <property type="project" value="UniProtKB-KW"/>
</dbReference>
<dbReference type="InterPro" id="IPR038010">
    <property type="entry name" value="YhfW_C"/>
</dbReference>
<reference evidence="7 8" key="1">
    <citation type="journal article" date="2014" name="Antonie Van Leeuwenhoek">
        <title>Fictibacillus enclensis sp. nov., isolated from marine sediment.</title>
        <authorList>
            <person name="Dastager S.G."/>
            <person name="Mawlankar R."/>
            <person name="Srinivasan K."/>
            <person name="Tang S.K."/>
            <person name="Lee J.C."/>
            <person name="Ramana V.V."/>
            <person name="Shouche Y.S."/>
        </authorList>
    </citation>
    <scope>NUCLEOTIDE SEQUENCE [LARGE SCALE GENOMIC DNA]</scope>
    <source>
        <strain evidence="7 8">NIO-1003</strain>
    </source>
</reference>
<dbReference type="InterPro" id="IPR005805">
    <property type="entry name" value="Rieske_Fe-S_prot_C"/>
</dbReference>
<evidence type="ECO:0000256" key="2">
    <source>
        <dbReference type="ARBA" id="ARBA00022723"/>
    </source>
</evidence>
<gene>
    <name evidence="7" type="ORF">AS030_07415</name>
</gene>
<dbReference type="Gene3D" id="2.102.10.10">
    <property type="entry name" value="Rieske [2Fe-2S] iron-sulphur domain"/>
    <property type="match status" value="1"/>
</dbReference>
<dbReference type="Proteomes" id="UP000054099">
    <property type="component" value="Unassembled WGS sequence"/>
</dbReference>
<keyword evidence="4" id="KW-0411">Iron-sulfur</keyword>
<dbReference type="Pfam" id="PF01266">
    <property type="entry name" value="DAO"/>
    <property type="match status" value="1"/>
</dbReference>
<dbReference type="CDD" id="cd03477">
    <property type="entry name" value="Rieske_YhfW_C"/>
    <property type="match status" value="1"/>
</dbReference>
<keyword evidence="2" id="KW-0479">Metal-binding</keyword>
<dbReference type="OrthoDB" id="9767869at2"/>
<dbReference type="GO" id="GO:0016705">
    <property type="term" value="F:oxidoreductase activity, acting on paired donors, with incorporation or reduction of molecular oxygen"/>
    <property type="evidence" value="ECO:0007669"/>
    <property type="project" value="UniProtKB-ARBA"/>
</dbReference>
<organism evidence="7 8">
    <name type="scientific">Fictibacillus enclensis</name>
    <dbReference type="NCBI Taxonomy" id="1017270"/>
    <lineage>
        <taxon>Bacteria</taxon>
        <taxon>Bacillati</taxon>
        <taxon>Bacillota</taxon>
        <taxon>Bacilli</taxon>
        <taxon>Bacillales</taxon>
        <taxon>Fictibacillaceae</taxon>
        <taxon>Fictibacillus</taxon>
    </lineage>
</organism>
<dbReference type="InterPro" id="IPR036188">
    <property type="entry name" value="FAD/NAD-bd_sf"/>
</dbReference>
<keyword evidence="5" id="KW-1015">Disulfide bond</keyword>
<dbReference type="RefSeq" id="WP_061970034.1">
    <property type="nucleotide sequence ID" value="NZ_FMAV01000001.1"/>
</dbReference>
<evidence type="ECO:0000259" key="6">
    <source>
        <dbReference type="PROSITE" id="PS51296"/>
    </source>
</evidence>
<dbReference type="GO" id="GO:0016020">
    <property type="term" value="C:membrane"/>
    <property type="evidence" value="ECO:0007669"/>
    <property type="project" value="InterPro"/>
</dbReference>
<proteinExistence type="predicted"/>
<keyword evidence="1" id="KW-0001">2Fe-2S</keyword>
<dbReference type="FunFam" id="2.102.10.10:FF:000014">
    <property type="entry name" value="Oxidoreductase, FAD dependent"/>
    <property type="match status" value="1"/>
</dbReference>
<comment type="caution">
    <text evidence="7">The sequence shown here is derived from an EMBL/GenBank/DDBJ whole genome shotgun (WGS) entry which is preliminary data.</text>
</comment>
<evidence type="ECO:0000256" key="4">
    <source>
        <dbReference type="ARBA" id="ARBA00023014"/>
    </source>
</evidence>
<dbReference type="GO" id="GO:0051537">
    <property type="term" value="F:2 iron, 2 sulfur cluster binding"/>
    <property type="evidence" value="ECO:0007669"/>
    <property type="project" value="UniProtKB-KW"/>
</dbReference>
<dbReference type="SUPFAM" id="SSF51905">
    <property type="entry name" value="FAD/NAD(P)-binding domain"/>
    <property type="match status" value="1"/>
</dbReference>
<evidence type="ECO:0000256" key="3">
    <source>
        <dbReference type="ARBA" id="ARBA00023004"/>
    </source>
</evidence>
<dbReference type="PANTHER" id="PTHR13847:SF274">
    <property type="entry name" value="RIESKE 2FE-2S IRON-SULFUR PROTEIN YHFW-RELATED"/>
    <property type="match status" value="1"/>
</dbReference>
<sequence length="508" mass="56637">MTNSKLPQFSESYWRDSFTVKGYEPLNADDEADVVVIGGGITGITTAYLLSKEGQNVILLEGGKLLNGTTGHTTAKVTCQHGIIYDELIQHFGEEVTRQYYEANNEALNFMKATIKEHSIECDFSEQDAIIYAESEQYLEQVKKEYDAYQKLGIDSEYLEAIPLDIPVLGAVSMKKQGQFHPVKYLAALADEFVKRGGRIFEGTTASDIQTGPNPVVVTREGHKVRCRHAVVASHFPFYDGAGFYFARMHPERSYAIGVKTTMDYPGGMYLSADSPTRSIRYTENNGEKLLIVGGESHKTGQDENTEKHYEALRKFSEDVLAATDIPYRWSAQDLVTLDKIPYIGPITSVHSNILVATGYRKWGMTNGIFAGMLVRDLILERENPYRDVFTPSRFKADPSLKTLVVENADVAKHLIEGKLEMPDRTPADLGPDEGAPVTYNGKRAGAYKDERGQLYVLDTTCTHLGCEVAWNNAERTWDCPCHGSRFSYEGEVVEGPATDPLTKLNDE</sequence>
<protein>
    <submittedName>
        <fullName evidence="7">(2Fe-2S)-binding protein</fullName>
    </submittedName>
</protein>
<dbReference type="InterPro" id="IPR036922">
    <property type="entry name" value="Rieske_2Fe-2S_sf"/>
</dbReference>
<dbReference type="Gene3D" id="3.30.9.10">
    <property type="entry name" value="D-Amino Acid Oxidase, subunit A, domain 2"/>
    <property type="match status" value="1"/>
</dbReference>
<dbReference type="PRINTS" id="PR00162">
    <property type="entry name" value="RIESKE"/>
</dbReference>